<evidence type="ECO:0000313" key="2">
    <source>
        <dbReference type="Proteomes" id="UP000623795"/>
    </source>
</evidence>
<dbReference type="InterPro" id="IPR014347">
    <property type="entry name" value="Tautomerase/MIF_sf"/>
</dbReference>
<sequence length="138" mass="15223">MPILHFHLVEGQYGAEQHRRLLAESSRFFAEVLRCPLDRVRAFIHLYRPELVAVGGEIAGERRAPYFSFIVMEGRALDERQRLLAGFTDIVVAALGVDRAEVRGGIVPVLPENWSIGGVPGSVMRQSEIVARAAANAS</sequence>
<name>A0ABX1Q000_9RHOO</name>
<dbReference type="RefSeq" id="WP_169255727.1">
    <property type="nucleotide sequence ID" value="NZ_WTVN01000010.1"/>
</dbReference>
<organism evidence="1 2">
    <name type="scientific">Aromatoleum toluvorans</name>
    <dbReference type="NCBI Taxonomy" id="92002"/>
    <lineage>
        <taxon>Bacteria</taxon>
        <taxon>Pseudomonadati</taxon>
        <taxon>Pseudomonadota</taxon>
        <taxon>Betaproteobacteria</taxon>
        <taxon>Rhodocyclales</taxon>
        <taxon>Rhodocyclaceae</taxon>
        <taxon>Aromatoleum</taxon>
    </lineage>
</organism>
<comment type="caution">
    <text evidence="1">The sequence shown here is derived from an EMBL/GenBank/DDBJ whole genome shotgun (WGS) entry which is preliminary data.</text>
</comment>
<evidence type="ECO:0000313" key="1">
    <source>
        <dbReference type="EMBL" id="NMG43839.1"/>
    </source>
</evidence>
<dbReference type="Gene3D" id="3.30.429.10">
    <property type="entry name" value="Macrophage Migration Inhibitory Factor"/>
    <property type="match status" value="2"/>
</dbReference>
<protein>
    <submittedName>
        <fullName evidence="1">4-oxalocrotonate tautomerase</fullName>
    </submittedName>
</protein>
<reference evidence="1 2" key="1">
    <citation type="submission" date="2019-12" db="EMBL/GenBank/DDBJ databases">
        <title>Comparative genomics gives insights into the taxonomy of the Azoarcus-Aromatoleum group and reveals separate origins of nif in the plant-associated Azoarcus and non-plant-associated Aromatoleum sub-groups.</title>
        <authorList>
            <person name="Lafos M."/>
            <person name="Maluk M."/>
            <person name="Batista M."/>
            <person name="Junghare M."/>
            <person name="Carmona M."/>
            <person name="Faoro H."/>
            <person name="Cruz L.M."/>
            <person name="Battistoni F."/>
            <person name="De Souza E."/>
            <person name="Pedrosa F."/>
            <person name="Chen W.-M."/>
            <person name="Poole P.S."/>
            <person name="Dixon R.A."/>
            <person name="James E.K."/>
        </authorList>
    </citation>
    <scope>NUCLEOTIDE SEQUENCE [LARGE SCALE GENOMIC DNA]</scope>
    <source>
        <strain evidence="1 2">Td21</strain>
    </source>
</reference>
<accession>A0ABX1Q000</accession>
<dbReference type="SUPFAM" id="SSF55331">
    <property type="entry name" value="Tautomerase/MIF"/>
    <property type="match status" value="1"/>
</dbReference>
<dbReference type="EMBL" id="WTVN01000010">
    <property type="protein sequence ID" value="NMG43839.1"/>
    <property type="molecule type" value="Genomic_DNA"/>
</dbReference>
<keyword evidence="2" id="KW-1185">Reference proteome</keyword>
<dbReference type="Proteomes" id="UP000623795">
    <property type="component" value="Unassembled WGS sequence"/>
</dbReference>
<proteinExistence type="predicted"/>
<gene>
    <name evidence="1" type="ORF">GPA22_08855</name>
</gene>